<dbReference type="OrthoDB" id="9448168at2759"/>
<accession>A0A9B0SVP5</accession>
<dbReference type="InterPro" id="IPR051110">
    <property type="entry name" value="Ly-6/neurotoxin-like_GPI-ap"/>
</dbReference>
<feature type="region of interest" description="Disordered" evidence="6">
    <location>
        <begin position="159"/>
        <end position="206"/>
    </location>
</feature>
<feature type="domain" description="UPAR/Ly6" evidence="8">
    <location>
        <begin position="74"/>
        <end position="162"/>
    </location>
</feature>
<comment type="subcellular location">
    <subcellularLocation>
        <location evidence="1">Cell membrane</location>
    </subcellularLocation>
</comment>
<evidence type="ECO:0000256" key="1">
    <source>
        <dbReference type="ARBA" id="ARBA00004236"/>
    </source>
</evidence>
<feature type="compositionally biased region" description="Gly residues" evidence="6">
    <location>
        <begin position="185"/>
        <end position="202"/>
    </location>
</feature>
<dbReference type="PANTHER" id="PTHR16983:SF12">
    <property type="entry name" value="GLYCOSYLPHOSPHATIDYLINOSITOL-ANCHORED HIGH DENSITY LIPOPROTEIN-BINDING PROTEIN 1"/>
    <property type="match status" value="1"/>
</dbReference>
<sequence>MKVPAAVLLLLSLLLFGEPAKVHRSALTRPGRGLAQIEEEEEDEDIGAEEDYEDEDYDDEEENLVPGAGDRAHLQCYFCEKLYDGQRCDKLQSCGPSQSVCKTLVSHRETGSGFQTTLSTWCTDSCHPVTRTLEGTRVTVSCCELTLCNLPPWQSPGIRDLPGSAAGGQQRTRAGGTAGGQPRSRGGGTAGGPRGSAAGGAKGSPSPMGTALLLTLLACLPAGGS</sequence>
<evidence type="ECO:0000259" key="8">
    <source>
        <dbReference type="SMART" id="SM00134"/>
    </source>
</evidence>
<dbReference type="PROSITE" id="PS00983">
    <property type="entry name" value="LY6_UPAR"/>
    <property type="match status" value="1"/>
</dbReference>
<evidence type="ECO:0000256" key="6">
    <source>
        <dbReference type="SAM" id="MobiDB-lite"/>
    </source>
</evidence>
<dbReference type="GO" id="GO:0030550">
    <property type="term" value="F:acetylcholine receptor inhibitor activity"/>
    <property type="evidence" value="ECO:0007669"/>
    <property type="project" value="TreeGrafter"/>
</dbReference>
<dbReference type="GO" id="GO:0070328">
    <property type="term" value="P:triglyceride homeostasis"/>
    <property type="evidence" value="ECO:0007669"/>
    <property type="project" value="TreeGrafter"/>
</dbReference>
<dbReference type="PANTHER" id="PTHR16983">
    <property type="entry name" value="UPAR/LY6 DOMAIN-CONTAINING PROTEIN"/>
    <property type="match status" value="1"/>
</dbReference>
<gene>
    <name evidence="10" type="primary">GPIHBP1</name>
</gene>
<proteinExistence type="predicted"/>
<dbReference type="GO" id="GO:0035478">
    <property type="term" value="F:chylomicron binding"/>
    <property type="evidence" value="ECO:0007669"/>
    <property type="project" value="TreeGrafter"/>
</dbReference>
<feature type="compositionally biased region" description="Low complexity" evidence="6">
    <location>
        <begin position="167"/>
        <end position="184"/>
    </location>
</feature>
<dbReference type="SUPFAM" id="SSF57302">
    <property type="entry name" value="Snake toxin-like"/>
    <property type="match status" value="1"/>
</dbReference>
<keyword evidence="2" id="KW-1003">Cell membrane</keyword>
<name>A0A9B0SVP5_CHRAS</name>
<dbReference type="CTD" id="338328"/>
<organism evidence="9 10">
    <name type="scientific">Chrysochloris asiatica</name>
    <name type="common">Cape golden mole</name>
    <dbReference type="NCBI Taxonomy" id="185453"/>
    <lineage>
        <taxon>Eukaryota</taxon>
        <taxon>Metazoa</taxon>
        <taxon>Chordata</taxon>
        <taxon>Craniata</taxon>
        <taxon>Vertebrata</taxon>
        <taxon>Euteleostomi</taxon>
        <taxon>Mammalia</taxon>
        <taxon>Eutheria</taxon>
        <taxon>Afrotheria</taxon>
        <taxon>Chrysochloridae</taxon>
        <taxon>Chrysochlorinae</taxon>
        <taxon>Chrysochloris</taxon>
    </lineage>
</organism>
<dbReference type="Gene3D" id="2.10.60.10">
    <property type="entry name" value="CD59"/>
    <property type="match status" value="1"/>
</dbReference>
<evidence type="ECO:0000256" key="7">
    <source>
        <dbReference type="SAM" id="SignalP"/>
    </source>
</evidence>
<dbReference type="InterPro" id="IPR045860">
    <property type="entry name" value="Snake_toxin-like_sf"/>
</dbReference>
<dbReference type="InterPro" id="IPR035076">
    <property type="entry name" value="Toxin/TOLIP"/>
</dbReference>
<dbReference type="InterPro" id="IPR016054">
    <property type="entry name" value="LY6_UPA_recep-like"/>
</dbReference>
<keyword evidence="3 7" id="KW-0732">Signal</keyword>
<dbReference type="FunFam" id="2.10.60.10:FF:000003">
    <property type="entry name" value="lymphocyte antigen 6E isoform X1"/>
    <property type="match status" value="1"/>
</dbReference>
<dbReference type="AlphaFoldDB" id="A0A9B0SVP5"/>
<protein>
    <submittedName>
        <fullName evidence="10">Glycosylphosphatidylinositol-anchored high density lipoprotein-binding protein 1</fullName>
    </submittedName>
</protein>
<evidence type="ECO:0000256" key="4">
    <source>
        <dbReference type="ARBA" id="ARBA00023136"/>
    </source>
</evidence>
<dbReference type="CDD" id="cd23575">
    <property type="entry name" value="TFP_LU_ECD_GPIHBP1"/>
    <property type="match status" value="1"/>
</dbReference>
<feature type="compositionally biased region" description="Acidic residues" evidence="6">
    <location>
        <begin position="37"/>
        <end position="61"/>
    </location>
</feature>
<feature type="signal peptide" evidence="7">
    <location>
        <begin position="1"/>
        <end position="19"/>
    </location>
</feature>
<evidence type="ECO:0000256" key="3">
    <source>
        <dbReference type="ARBA" id="ARBA00022729"/>
    </source>
</evidence>
<feature type="chain" id="PRO_5038811276" evidence="7">
    <location>
        <begin position="20"/>
        <end position="225"/>
    </location>
</feature>
<dbReference type="SMART" id="SM00134">
    <property type="entry name" value="LU"/>
    <property type="match status" value="1"/>
</dbReference>
<dbReference type="InterPro" id="IPR018363">
    <property type="entry name" value="CD59_antigen_CS"/>
</dbReference>
<evidence type="ECO:0000256" key="2">
    <source>
        <dbReference type="ARBA" id="ARBA00022475"/>
    </source>
</evidence>
<keyword evidence="4" id="KW-0472">Membrane</keyword>
<reference evidence="10" key="1">
    <citation type="submission" date="2025-08" db="UniProtKB">
        <authorList>
            <consortium name="RefSeq"/>
        </authorList>
    </citation>
    <scope>IDENTIFICATION</scope>
    <source>
        <tissue evidence="10">Spleen</tissue>
    </source>
</reference>
<dbReference type="Pfam" id="PF00087">
    <property type="entry name" value="Toxin_TOLIP"/>
    <property type="match status" value="1"/>
</dbReference>
<feature type="region of interest" description="Disordered" evidence="6">
    <location>
        <begin position="32"/>
        <end position="61"/>
    </location>
</feature>
<dbReference type="GO" id="GO:0035473">
    <property type="term" value="F:lipase binding"/>
    <property type="evidence" value="ECO:0007669"/>
    <property type="project" value="TreeGrafter"/>
</dbReference>
<keyword evidence="9" id="KW-1185">Reference proteome</keyword>
<dbReference type="GO" id="GO:0005886">
    <property type="term" value="C:plasma membrane"/>
    <property type="evidence" value="ECO:0007669"/>
    <property type="project" value="UniProtKB-SubCell"/>
</dbReference>
<keyword evidence="5" id="KW-0325">Glycoprotein</keyword>
<dbReference type="GeneID" id="102820542"/>
<keyword evidence="10" id="KW-0449">Lipoprotein</keyword>
<evidence type="ECO:0000313" key="9">
    <source>
        <dbReference type="Proteomes" id="UP000504623"/>
    </source>
</evidence>
<dbReference type="Proteomes" id="UP000504623">
    <property type="component" value="Unplaced"/>
</dbReference>
<dbReference type="RefSeq" id="XP_006830924.1">
    <property type="nucleotide sequence ID" value="XM_006830861.1"/>
</dbReference>
<evidence type="ECO:0000313" key="10">
    <source>
        <dbReference type="RefSeq" id="XP_006830924.1"/>
    </source>
</evidence>
<evidence type="ECO:0000256" key="5">
    <source>
        <dbReference type="ARBA" id="ARBA00023180"/>
    </source>
</evidence>